<proteinExistence type="predicted"/>
<dbReference type="EMBL" id="FXTI01000021">
    <property type="protein sequence ID" value="SMO95954.1"/>
    <property type="molecule type" value="Genomic_DNA"/>
</dbReference>
<organism evidence="1 2">
    <name type="scientific">Melghirimyces algeriensis</name>
    <dbReference type="NCBI Taxonomy" id="910412"/>
    <lineage>
        <taxon>Bacteria</taxon>
        <taxon>Bacillati</taxon>
        <taxon>Bacillota</taxon>
        <taxon>Bacilli</taxon>
        <taxon>Bacillales</taxon>
        <taxon>Thermoactinomycetaceae</taxon>
        <taxon>Melghirimyces</taxon>
    </lineage>
</organism>
<evidence type="ECO:0000313" key="2">
    <source>
        <dbReference type="Proteomes" id="UP000315636"/>
    </source>
</evidence>
<gene>
    <name evidence="1" type="ORF">SAMN06264849_1219</name>
</gene>
<protein>
    <submittedName>
        <fullName evidence="1">Uncharacterized protein</fullName>
    </submittedName>
</protein>
<dbReference type="AlphaFoldDB" id="A0A521FIW0"/>
<evidence type="ECO:0000313" key="1">
    <source>
        <dbReference type="EMBL" id="SMO95954.1"/>
    </source>
</evidence>
<accession>A0A521FIW0</accession>
<name>A0A521FIW0_9BACL</name>
<keyword evidence="2" id="KW-1185">Reference proteome</keyword>
<sequence>MPPTEEMINTAMDKLSQLKLDYFQAEPTQVYPYDEVQLSWRVTGPNVKITVSTSPYSASRHLDVGMEGTKVVTPALTQTYHIHAQMFTVHRHLGSTTVQVSAENCYGHSVAEDEIRRRTTQVVNHVVGERDDITIKKQPQLEIDATGIKIKLRFEVKVNNFFNPDLNVDANMAVSAEHGRPIPVYTKFSSDVEFGWHEHFLTAGAAAVIQAILENKIDKELKPQLLQGIQEELDQAVSSIPPRYRLYSLSTAVNRIVFTICPSGSIG</sequence>
<reference evidence="1 2" key="1">
    <citation type="submission" date="2017-05" db="EMBL/GenBank/DDBJ databases">
        <authorList>
            <person name="Varghese N."/>
            <person name="Submissions S."/>
        </authorList>
    </citation>
    <scope>NUCLEOTIDE SEQUENCE [LARGE SCALE GENOMIC DNA]</scope>
    <source>
        <strain evidence="1 2">DSM 45474</strain>
    </source>
</reference>
<dbReference type="Proteomes" id="UP000315636">
    <property type="component" value="Unassembled WGS sequence"/>
</dbReference>
<dbReference type="RefSeq" id="WP_142506893.1">
    <property type="nucleotide sequence ID" value="NZ_FXTI01000021.1"/>
</dbReference>